<keyword evidence="2" id="KW-1185">Reference proteome</keyword>
<evidence type="ECO:0000313" key="1">
    <source>
        <dbReference type="EMBL" id="SEE44955.1"/>
    </source>
</evidence>
<organism evidence="1 2">
    <name type="scientific">Polaribacter dokdonensis DSW-5</name>
    <dbReference type="NCBI Taxonomy" id="1300348"/>
    <lineage>
        <taxon>Bacteria</taxon>
        <taxon>Pseudomonadati</taxon>
        <taxon>Bacteroidota</taxon>
        <taxon>Flavobacteriia</taxon>
        <taxon>Flavobacteriales</taxon>
        <taxon>Flavobacteriaceae</taxon>
    </lineage>
</organism>
<comment type="caution">
    <text evidence="1">The sequence shown here is derived from an EMBL/GenBank/DDBJ whole genome shotgun (WGS) entry which is preliminary data.</text>
</comment>
<proteinExistence type="predicted"/>
<dbReference type="Proteomes" id="UP000183071">
    <property type="component" value="Unassembled WGS sequence"/>
</dbReference>
<accession>A0A1H5IXK6</accession>
<gene>
    <name evidence="1" type="ORF">SAMN05444353_1738</name>
</gene>
<sequence>MAAAEFIGKLVLVETVKASIKKLMEEIKLIGMSQEKRERLSEALTSIQYASIETRNFIDNNGYEPNMDLAKLWNVALQKSINAELKELPDYLHSKSKFWGKPQDWINEPTSMELVPKLKYINVQCDSLLVQLNK</sequence>
<name>A0A1H5IXK6_9FLAO</name>
<protein>
    <submittedName>
        <fullName evidence="1">Uncharacterized protein</fullName>
    </submittedName>
</protein>
<reference evidence="1 2" key="1">
    <citation type="submission" date="2016-10" db="EMBL/GenBank/DDBJ databases">
        <authorList>
            <person name="Varghese N."/>
            <person name="Submissions S."/>
        </authorList>
    </citation>
    <scope>NUCLEOTIDE SEQUENCE [LARGE SCALE GENOMIC DNA]</scope>
    <source>
        <strain evidence="1 2">DSW-5</strain>
    </source>
</reference>
<dbReference type="EMBL" id="FNUE01000002">
    <property type="protein sequence ID" value="SEE44955.1"/>
    <property type="molecule type" value="Genomic_DNA"/>
</dbReference>
<evidence type="ECO:0000313" key="2">
    <source>
        <dbReference type="Proteomes" id="UP000183071"/>
    </source>
</evidence>
<dbReference type="RefSeq" id="WP_143032709.1">
    <property type="nucleotide sequence ID" value="NZ_FNUE01000002.1"/>
</dbReference>